<evidence type="ECO:0000313" key="4">
    <source>
        <dbReference type="Proteomes" id="UP000568380"/>
    </source>
</evidence>
<gene>
    <name evidence="3" type="ORF">HNR40_003714</name>
</gene>
<evidence type="ECO:0000256" key="1">
    <source>
        <dbReference type="SAM" id="Coils"/>
    </source>
</evidence>
<feature type="coiled-coil region" evidence="1">
    <location>
        <begin position="25"/>
        <end position="55"/>
    </location>
</feature>
<organism evidence="3 4">
    <name type="scientific">Nonomuraea endophytica</name>
    <dbReference type="NCBI Taxonomy" id="714136"/>
    <lineage>
        <taxon>Bacteria</taxon>
        <taxon>Bacillati</taxon>
        <taxon>Actinomycetota</taxon>
        <taxon>Actinomycetes</taxon>
        <taxon>Streptosporangiales</taxon>
        <taxon>Streptosporangiaceae</taxon>
        <taxon>Nonomuraea</taxon>
    </lineage>
</organism>
<name>A0A7W8A2G7_9ACTN</name>
<comment type="caution">
    <text evidence="3">The sequence shown here is derived from an EMBL/GenBank/DDBJ whole genome shotgun (WGS) entry which is preliminary data.</text>
</comment>
<accession>A0A7W8A2G7</accession>
<feature type="compositionally biased region" description="Low complexity" evidence="2">
    <location>
        <begin position="447"/>
        <end position="461"/>
    </location>
</feature>
<evidence type="ECO:0000256" key="2">
    <source>
        <dbReference type="SAM" id="MobiDB-lite"/>
    </source>
</evidence>
<proteinExistence type="predicted"/>
<evidence type="ECO:0000313" key="3">
    <source>
        <dbReference type="EMBL" id="MBB5078239.1"/>
    </source>
</evidence>
<protein>
    <submittedName>
        <fullName evidence="3">Putative coiled-coil protein SlyX</fullName>
    </submittedName>
</protein>
<dbReference type="Proteomes" id="UP000568380">
    <property type="component" value="Unassembled WGS sequence"/>
</dbReference>
<dbReference type="EMBL" id="JACHIN010000004">
    <property type="protein sequence ID" value="MBB5078239.1"/>
    <property type="molecule type" value="Genomic_DNA"/>
</dbReference>
<sequence length="461" mass="50945">MDGKLILMIRLDCLLADLDRISGAVTDAIRKREHMREVMDALQEAENAVSELASIAAPIGQELARPGKGRLGDLGNRPLTASITNLDGHIQAVEDRVARIRETIEPLSDRMVELEKQTVLEEDLRAATGNLRFEAEKLRDRLDSDGADLPELWRGYAEFVKTEAEPVYDNYVEFVAGLAMRDSAVEDSVCMVTDHLLTRMLGPHQALSLPSRTPAFSMRAVIKLGFPDWNIWGVPLAAREAGASVVKHAADKARMLNELLARPPTPYAARLAEDALAAFMLGPAYARAMFTFRLHPSAPSASALPPDTLRARMILTMLRLAGPADGQDAFAEEVDQLEDFWTDLLRQLGVPPEPVLDPDFCRRLHTALHRDRLRGFSAKNWADVQTCADHLLLGDTLPPLTPVDRVVILLNAGWVARHRDPLRTNVIAGRLMHHLRHDGTGRSPDARSGGRPLTTRTPRGT</sequence>
<keyword evidence="1" id="KW-0175">Coiled coil</keyword>
<dbReference type="RefSeq" id="WP_184962740.1">
    <property type="nucleotide sequence ID" value="NZ_JACHIN010000004.1"/>
</dbReference>
<feature type="region of interest" description="Disordered" evidence="2">
    <location>
        <begin position="435"/>
        <end position="461"/>
    </location>
</feature>
<keyword evidence="4" id="KW-1185">Reference proteome</keyword>
<dbReference type="AlphaFoldDB" id="A0A7W8A2G7"/>
<reference evidence="3 4" key="1">
    <citation type="submission" date="2020-08" db="EMBL/GenBank/DDBJ databases">
        <title>Genomic Encyclopedia of Type Strains, Phase IV (KMG-IV): sequencing the most valuable type-strain genomes for metagenomic binning, comparative biology and taxonomic classification.</title>
        <authorList>
            <person name="Goeker M."/>
        </authorList>
    </citation>
    <scope>NUCLEOTIDE SEQUENCE [LARGE SCALE GENOMIC DNA]</scope>
    <source>
        <strain evidence="3 4">DSM 45385</strain>
    </source>
</reference>